<feature type="region of interest" description="Disordered" evidence="1">
    <location>
        <begin position="21"/>
        <end position="47"/>
    </location>
</feature>
<dbReference type="EMBL" id="VKKG01000001">
    <property type="protein sequence ID" value="TRY19823.1"/>
    <property type="molecule type" value="Genomic_DNA"/>
</dbReference>
<feature type="compositionally biased region" description="Low complexity" evidence="1">
    <location>
        <begin position="21"/>
        <end position="46"/>
    </location>
</feature>
<gene>
    <name evidence="2" type="ORF">FOJ82_02780</name>
</gene>
<name>A0A553K536_9ACTN</name>
<accession>A0A553K536</accession>
<comment type="caution">
    <text evidence="2">The sequence shown here is derived from an EMBL/GenBank/DDBJ whole genome shotgun (WGS) entry which is preliminary data.</text>
</comment>
<reference evidence="2 3" key="1">
    <citation type="submission" date="2019-07" db="EMBL/GenBank/DDBJ databases">
        <authorList>
            <person name="Zhou L.-Y."/>
        </authorList>
    </citation>
    <scope>NUCLEOTIDE SEQUENCE [LARGE SCALE GENOMIC DNA]</scope>
    <source>
        <strain evidence="2 3">YIM 101269</strain>
    </source>
</reference>
<proteinExistence type="predicted"/>
<dbReference type="Proteomes" id="UP000317638">
    <property type="component" value="Unassembled WGS sequence"/>
</dbReference>
<protein>
    <recommendedName>
        <fullName evidence="4">Sensor domain-containing protein</fullName>
    </recommendedName>
</protein>
<dbReference type="OrthoDB" id="3722962at2"/>
<dbReference type="AlphaFoldDB" id="A0A553K536"/>
<organism evidence="2 3">
    <name type="scientific">Tessaracoccus rhinocerotis</name>
    <dbReference type="NCBI Taxonomy" id="1689449"/>
    <lineage>
        <taxon>Bacteria</taxon>
        <taxon>Bacillati</taxon>
        <taxon>Actinomycetota</taxon>
        <taxon>Actinomycetes</taxon>
        <taxon>Propionibacteriales</taxon>
        <taxon>Propionibacteriaceae</taxon>
        <taxon>Tessaracoccus</taxon>
    </lineage>
</organism>
<evidence type="ECO:0000313" key="2">
    <source>
        <dbReference type="EMBL" id="TRY19823.1"/>
    </source>
</evidence>
<evidence type="ECO:0000256" key="1">
    <source>
        <dbReference type="SAM" id="MobiDB-lite"/>
    </source>
</evidence>
<evidence type="ECO:0008006" key="4">
    <source>
        <dbReference type="Google" id="ProtNLM"/>
    </source>
</evidence>
<evidence type="ECO:0000313" key="3">
    <source>
        <dbReference type="Proteomes" id="UP000317638"/>
    </source>
</evidence>
<sequence>MGAIVAALVIVLGAYLITRTTTGTESPTPTVPTQSPSPSESSSPVPDASVENLMTVADAELVVADASWVEIDTAEDRAEAVANAACLSSERDDVNPTQTFQRTLGTSDDDMLAAMHQVDVYANVEAATQVQAQRVASLAACDEVPARIIGSLAVHGLADEAQQLTIAYENDPTQFHTVLLLRNGRALTIVDVTRDGSPVPAQQVSAGVERSIAEMCERTDGACPSTASFGETVPPPSPPEGWLITADLPRITPGTGAWTASEPGELTSQGMNCENLPLATEPGPTARLQRTYLLTQDAAAPAGFGMDEMVFEFETPEAAGAFVTKLGNNIATCKDRVLTATVTELPGISGVGADNAALSARSFLVQQATSDDTSVLYQLSVVVTGQKVAYLLTTVTEDFRFSDEQFAGVVRRVGERLTQG</sequence>
<keyword evidence="3" id="KW-1185">Reference proteome</keyword>